<protein>
    <recommendedName>
        <fullName evidence="3">D-isomer specific 2-hydroxyacid dehydrogenase NAD-binding domain-containing protein</fullName>
    </recommendedName>
</protein>
<keyword evidence="2" id="KW-0560">Oxidoreductase</keyword>
<dbReference type="SUPFAM" id="SSF51735">
    <property type="entry name" value="NAD(P)-binding Rossmann-fold domains"/>
    <property type="match status" value="1"/>
</dbReference>
<evidence type="ECO:0000259" key="3">
    <source>
        <dbReference type="Pfam" id="PF02826"/>
    </source>
</evidence>
<evidence type="ECO:0000256" key="1">
    <source>
        <dbReference type="ARBA" id="ARBA00005854"/>
    </source>
</evidence>
<name>A0ABQ7GYW0_DUNSA</name>
<dbReference type="InterPro" id="IPR036291">
    <property type="entry name" value="NAD(P)-bd_dom_sf"/>
</dbReference>
<keyword evidence="5" id="KW-1185">Reference proteome</keyword>
<accession>A0ABQ7GYW0</accession>
<dbReference type="EMBL" id="MU069532">
    <property type="protein sequence ID" value="KAF5839799.1"/>
    <property type="molecule type" value="Genomic_DNA"/>
</dbReference>
<reference evidence="4" key="1">
    <citation type="submission" date="2017-08" db="EMBL/GenBank/DDBJ databases">
        <authorList>
            <person name="Polle J.E."/>
            <person name="Barry K."/>
            <person name="Cushman J."/>
            <person name="Schmutz J."/>
            <person name="Tran D."/>
            <person name="Hathwaick L.T."/>
            <person name="Yim W.C."/>
            <person name="Jenkins J."/>
            <person name="Mckie-Krisberg Z.M."/>
            <person name="Prochnik S."/>
            <person name="Lindquist E."/>
            <person name="Dockter R.B."/>
            <person name="Adam C."/>
            <person name="Molina H."/>
            <person name="Bunkerborg J."/>
            <person name="Jin E."/>
            <person name="Buchheim M."/>
            <person name="Magnuson J."/>
        </authorList>
    </citation>
    <scope>NUCLEOTIDE SEQUENCE</scope>
    <source>
        <strain evidence="4">CCAP 19/18</strain>
    </source>
</reference>
<feature type="domain" description="D-isomer specific 2-hydroxyacid dehydrogenase NAD-binding" evidence="3">
    <location>
        <begin position="72"/>
        <end position="145"/>
    </location>
</feature>
<dbReference type="PANTHER" id="PTHR10996:SF257">
    <property type="entry name" value="GLYOXYLATE REDUCTASE 1"/>
    <property type="match status" value="1"/>
</dbReference>
<gene>
    <name evidence="4" type="ORF">DUNSADRAFT_18562</name>
</gene>
<evidence type="ECO:0000313" key="5">
    <source>
        <dbReference type="Proteomes" id="UP000815325"/>
    </source>
</evidence>
<dbReference type="PANTHER" id="PTHR10996">
    <property type="entry name" value="2-HYDROXYACID DEHYDROGENASE-RELATED"/>
    <property type="match status" value="1"/>
</dbReference>
<dbReference type="Gene3D" id="3.40.50.720">
    <property type="entry name" value="NAD(P)-binding Rossmann-like Domain"/>
    <property type="match status" value="2"/>
</dbReference>
<dbReference type="SUPFAM" id="SSF52283">
    <property type="entry name" value="Formate/glycerate dehydrogenase catalytic domain-like"/>
    <property type="match status" value="1"/>
</dbReference>
<comment type="similarity">
    <text evidence="1">Belongs to the D-isomer specific 2-hydroxyacid dehydrogenase family.</text>
</comment>
<evidence type="ECO:0000313" key="4">
    <source>
        <dbReference type="EMBL" id="KAF5839799.1"/>
    </source>
</evidence>
<dbReference type="InterPro" id="IPR050223">
    <property type="entry name" value="D-isomer_2-hydroxyacid_DH"/>
</dbReference>
<proteinExistence type="inferred from homology"/>
<dbReference type="Proteomes" id="UP000815325">
    <property type="component" value="Unassembled WGS sequence"/>
</dbReference>
<dbReference type="Pfam" id="PF02826">
    <property type="entry name" value="2-Hacid_dh_C"/>
    <property type="match status" value="1"/>
</dbReference>
<evidence type="ECO:0000256" key="2">
    <source>
        <dbReference type="ARBA" id="ARBA00023002"/>
    </source>
</evidence>
<comment type="caution">
    <text evidence="4">The sequence shown here is derived from an EMBL/GenBank/DDBJ whole genome shotgun (WGS) entry which is preliminary data.</text>
</comment>
<dbReference type="InterPro" id="IPR006140">
    <property type="entry name" value="D-isomer_DH_NAD-bd"/>
</dbReference>
<sequence length="153" mass="16471">MSNRTIRAKSAIRRLNWSSELFGALKDAGGIAYSNYAVGFNNVVVPEATSRGITVGNTPGVLTETTAELAAALTLAAARRIVEGDSFMRGGHYKGWLPTLFVGQMLQNKTVGIIGAGRIGAAYARMMVEGHKMNLVYQDPYPNAKLVRALKLK</sequence>
<organism evidence="4 5">
    <name type="scientific">Dunaliella salina</name>
    <name type="common">Green alga</name>
    <name type="synonym">Protococcus salinus</name>
    <dbReference type="NCBI Taxonomy" id="3046"/>
    <lineage>
        <taxon>Eukaryota</taxon>
        <taxon>Viridiplantae</taxon>
        <taxon>Chlorophyta</taxon>
        <taxon>core chlorophytes</taxon>
        <taxon>Chlorophyceae</taxon>
        <taxon>CS clade</taxon>
        <taxon>Chlamydomonadales</taxon>
        <taxon>Dunaliellaceae</taxon>
        <taxon>Dunaliella</taxon>
    </lineage>
</organism>